<dbReference type="Proteomes" id="UP000815325">
    <property type="component" value="Unassembled WGS sequence"/>
</dbReference>
<evidence type="ECO:0000256" key="1">
    <source>
        <dbReference type="SAM" id="MobiDB-lite"/>
    </source>
</evidence>
<accession>A0ABQ7GD44</accession>
<evidence type="ECO:0000313" key="3">
    <source>
        <dbReference type="Proteomes" id="UP000815325"/>
    </source>
</evidence>
<evidence type="ECO:0000313" key="2">
    <source>
        <dbReference type="EMBL" id="KAF5832533.1"/>
    </source>
</evidence>
<name>A0ABQ7GD44_DUNSA</name>
<sequence>MLRNKTLMINQTGVPPAKPPSPSPLPPLPSPSPPAPGPPAFLPPPPVPPFPLPPVTSSLPPPPPPSPSPSPLPAGVPRPPPQPPSPPAPYTSAPVLHVVPLNGTEDEQDIQRADPLDTSGDPLLSGKRTIIGVNSADPLFQDPGAVAVDDVQGDLLVTSHLFLAGESDPRTVTKSKVNIPRAQPTLPGQPWLVRYSIAEGDAWSWRDVATPLIREVIIVCTSGERVCQEEDSGDAFCSTEDFCVRFTDSASIDENVEHFPATIELEGDCDRVSIDAQTAYKICPNNFTASGSELLCEQGAAATDTIGTLNGNQTYDISYLIQLKCQFTPAVTGEVQEFGPLVEFSDGLNACGFNTSTPGEWRLRYEVTNSAGFTSGVNKTVRINEVCQDGELLCGAGTCAETEEGCALFDGDGNDNEDEPSTEEAATPPWIRLRRVLGQEDSGKSIVISERHVYKACHEEGAEAPCEPGPDARDDTGDIADRVWACPQSSLMPADCLANPSACPFDTYGFEEAGLSYCKFEVPEGQDEFQAGDSFEIQFSAMANNGRTSETRRVITVGSRCPHDEQPFWCNAPPGKPEYRCVAGTTPEDVGWRNPPLAPCLPEQDQAVCGAAAFDATGSRVRLATSTPCAESFSDLPWEDYVDSVKRTTDFDFGEDCATAQCSPSAIDRGQCLPGRYIIR</sequence>
<proteinExistence type="predicted"/>
<keyword evidence="3" id="KW-1185">Reference proteome</keyword>
<dbReference type="EMBL" id="MU069866">
    <property type="protein sequence ID" value="KAF5832533.1"/>
    <property type="molecule type" value="Genomic_DNA"/>
</dbReference>
<protein>
    <submittedName>
        <fullName evidence="2">Uncharacterized protein</fullName>
    </submittedName>
</protein>
<dbReference type="PRINTS" id="PR01217">
    <property type="entry name" value="PRICHEXTENSN"/>
</dbReference>
<organism evidence="2 3">
    <name type="scientific">Dunaliella salina</name>
    <name type="common">Green alga</name>
    <name type="synonym">Protococcus salinus</name>
    <dbReference type="NCBI Taxonomy" id="3046"/>
    <lineage>
        <taxon>Eukaryota</taxon>
        <taxon>Viridiplantae</taxon>
        <taxon>Chlorophyta</taxon>
        <taxon>core chlorophytes</taxon>
        <taxon>Chlorophyceae</taxon>
        <taxon>CS clade</taxon>
        <taxon>Chlamydomonadales</taxon>
        <taxon>Dunaliellaceae</taxon>
        <taxon>Dunaliella</taxon>
    </lineage>
</organism>
<comment type="caution">
    <text evidence="2">The sequence shown here is derived from an EMBL/GenBank/DDBJ whole genome shotgun (WGS) entry which is preliminary data.</text>
</comment>
<feature type="region of interest" description="Disordered" evidence="1">
    <location>
        <begin position="1"/>
        <end position="94"/>
    </location>
</feature>
<feature type="compositionally biased region" description="Pro residues" evidence="1">
    <location>
        <begin position="16"/>
        <end position="89"/>
    </location>
</feature>
<reference evidence="2" key="1">
    <citation type="submission" date="2017-08" db="EMBL/GenBank/DDBJ databases">
        <authorList>
            <person name="Polle J.E."/>
            <person name="Barry K."/>
            <person name="Cushman J."/>
            <person name="Schmutz J."/>
            <person name="Tran D."/>
            <person name="Hathwaick L.T."/>
            <person name="Yim W.C."/>
            <person name="Jenkins J."/>
            <person name="Mckie-Krisberg Z.M."/>
            <person name="Prochnik S."/>
            <person name="Lindquist E."/>
            <person name="Dockter R.B."/>
            <person name="Adam C."/>
            <person name="Molina H."/>
            <person name="Bunkerborg J."/>
            <person name="Jin E."/>
            <person name="Buchheim M."/>
            <person name="Magnuson J."/>
        </authorList>
    </citation>
    <scope>NUCLEOTIDE SEQUENCE</scope>
    <source>
        <strain evidence="2">CCAP 19/18</strain>
    </source>
</reference>
<gene>
    <name evidence="2" type="ORF">DUNSADRAFT_11571</name>
</gene>